<accession>A0AA39HV46</accession>
<gene>
    <name evidence="3" type="ORF">QR680_005922</name>
</gene>
<reference evidence="3" key="1">
    <citation type="submission" date="2023-06" db="EMBL/GenBank/DDBJ databases">
        <title>Genomic analysis of the entomopathogenic nematode Steinernema hermaphroditum.</title>
        <authorList>
            <person name="Schwarz E.M."/>
            <person name="Heppert J.K."/>
            <person name="Baniya A."/>
            <person name="Schwartz H.T."/>
            <person name="Tan C.-H."/>
            <person name="Antoshechkin I."/>
            <person name="Sternberg P.W."/>
            <person name="Goodrich-Blair H."/>
            <person name="Dillman A.R."/>
        </authorList>
    </citation>
    <scope>NUCLEOTIDE SEQUENCE</scope>
    <source>
        <strain evidence="3">PS9179</strain>
        <tissue evidence="3">Whole animal</tissue>
    </source>
</reference>
<dbReference type="Pfam" id="PF01764">
    <property type="entry name" value="Lipase_3"/>
    <property type="match status" value="1"/>
</dbReference>
<name>A0AA39HV46_9BILA</name>
<proteinExistence type="predicted"/>
<keyword evidence="1" id="KW-0732">Signal</keyword>
<dbReference type="Proteomes" id="UP001175271">
    <property type="component" value="Unassembled WGS sequence"/>
</dbReference>
<dbReference type="PANTHER" id="PTHR45908">
    <property type="entry name" value="PROTEIN CBG11750-RELATED"/>
    <property type="match status" value="1"/>
</dbReference>
<sequence length="297" mass="33127">MQLPLFFFFVLVGASGVALRKTSLRAIDYSDELGRNKLMPMSAAAYSDDPSKCVDRIFGAHFSEPPRSVSVKCDFDGDTCAGFATASHQDKAIIIAIRGNEGISQMVATFNGGNFVHEKFPGGGKVSKYFMDAYRNLWDGGLKGAFLYLRNKYPDYQVWVTGHNSGGSLASILAANLVFQQLMSAEDVLLITFGQLRTGNKDYAEAHDRLLPNSFRVVHNRDMIAHLPTLNWEGYYHHGQEIWYQNDMSLTRGDDFVRCKQGESKDCSDSLWITMSGIDNGRYYNTVVSKFGKNGCE</sequence>
<dbReference type="CDD" id="cd00519">
    <property type="entry name" value="Lipase_3"/>
    <property type="match status" value="1"/>
</dbReference>
<evidence type="ECO:0000259" key="2">
    <source>
        <dbReference type="Pfam" id="PF01764"/>
    </source>
</evidence>
<dbReference type="InterPro" id="IPR002921">
    <property type="entry name" value="Fungal_lipase-type"/>
</dbReference>
<protein>
    <recommendedName>
        <fullName evidence="2">Fungal lipase-type domain-containing protein</fullName>
    </recommendedName>
</protein>
<dbReference type="InterPro" id="IPR029058">
    <property type="entry name" value="AB_hydrolase_fold"/>
</dbReference>
<feature type="signal peptide" evidence="1">
    <location>
        <begin position="1"/>
        <end position="19"/>
    </location>
</feature>
<dbReference type="Gene3D" id="3.40.50.1820">
    <property type="entry name" value="alpha/beta hydrolase"/>
    <property type="match status" value="1"/>
</dbReference>
<organism evidence="3 4">
    <name type="scientific">Steinernema hermaphroditum</name>
    <dbReference type="NCBI Taxonomy" id="289476"/>
    <lineage>
        <taxon>Eukaryota</taxon>
        <taxon>Metazoa</taxon>
        <taxon>Ecdysozoa</taxon>
        <taxon>Nematoda</taxon>
        <taxon>Chromadorea</taxon>
        <taxon>Rhabditida</taxon>
        <taxon>Tylenchina</taxon>
        <taxon>Panagrolaimomorpha</taxon>
        <taxon>Strongyloidoidea</taxon>
        <taxon>Steinernematidae</taxon>
        <taxon>Steinernema</taxon>
    </lineage>
</organism>
<evidence type="ECO:0000256" key="1">
    <source>
        <dbReference type="SAM" id="SignalP"/>
    </source>
</evidence>
<dbReference type="AlphaFoldDB" id="A0AA39HV46"/>
<feature type="domain" description="Fungal lipase-type" evidence="2">
    <location>
        <begin position="94"/>
        <end position="230"/>
    </location>
</feature>
<dbReference type="GO" id="GO:0006629">
    <property type="term" value="P:lipid metabolic process"/>
    <property type="evidence" value="ECO:0007669"/>
    <property type="project" value="InterPro"/>
</dbReference>
<dbReference type="EMBL" id="JAUCMV010000003">
    <property type="protein sequence ID" value="KAK0411926.1"/>
    <property type="molecule type" value="Genomic_DNA"/>
</dbReference>
<evidence type="ECO:0000313" key="3">
    <source>
        <dbReference type="EMBL" id="KAK0411926.1"/>
    </source>
</evidence>
<dbReference type="SUPFAM" id="SSF53474">
    <property type="entry name" value="alpha/beta-Hydrolases"/>
    <property type="match status" value="1"/>
</dbReference>
<feature type="chain" id="PRO_5041292941" description="Fungal lipase-type domain-containing protein" evidence="1">
    <location>
        <begin position="20"/>
        <end position="297"/>
    </location>
</feature>
<comment type="caution">
    <text evidence="3">The sequence shown here is derived from an EMBL/GenBank/DDBJ whole genome shotgun (WGS) entry which is preliminary data.</text>
</comment>
<keyword evidence="4" id="KW-1185">Reference proteome</keyword>
<evidence type="ECO:0000313" key="4">
    <source>
        <dbReference type="Proteomes" id="UP001175271"/>
    </source>
</evidence>